<dbReference type="NCBIfam" id="NF009131">
    <property type="entry name" value="PRK12484.1"/>
    <property type="match status" value="1"/>
</dbReference>
<comment type="function">
    <text evidence="9">Catalyzes the first step in the biosynthesis of NAD from nicotinic acid, the ATP-dependent synthesis of beta-nicotinate D-ribonucleotide from nicotinate and 5-phospho-D-ribose 1-phosphate.</text>
</comment>
<dbReference type="SUPFAM" id="SSF54675">
    <property type="entry name" value="Nicotinate/Quinolinate PRTase N-terminal domain-like"/>
    <property type="match status" value="1"/>
</dbReference>
<dbReference type="GO" id="GO:0004516">
    <property type="term" value="F:nicotinate phosphoribosyltransferase activity"/>
    <property type="evidence" value="ECO:0007669"/>
    <property type="project" value="UniProtKB-UniRule"/>
</dbReference>
<dbReference type="Pfam" id="PF04095">
    <property type="entry name" value="NAPRTase"/>
    <property type="match status" value="1"/>
</dbReference>
<dbReference type="InterPro" id="IPR040727">
    <property type="entry name" value="NAPRTase_N"/>
</dbReference>
<dbReference type="RefSeq" id="WP_114437583.1">
    <property type="nucleotide sequence ID" value="NZ_QPIZ01000021.1"/>
</dbReference>
<protein>
    <recommendedName>
        <fullName evidence="3 9">Nicotinate phosphoribosyltransferase</fullName>
        <ecNumber evidence="3 9">6.3.4.21</ecNumber>
    </recommendedName>
</protein>
<dbReference type="GO" id="GO:0047280">
    <property type="term" value="F:nicotinamide phosphoribosyltransferase activity"/>
    <property type="evidence" value="ECO:0007669"/>
    <property type="project" value="UniProtKB-ARBA"/>
</dbReference>
<accession>A0A368UP29</accession>
<dbReference type="NCBIfam" id="NF006695">
    <property type="entry name" value="PRK09243.1-2"/>
    <property type="match status" value="1"/>
</dbReference>
<keyword evidence="5 9" id="KW-0436">Ligase</keyword>
<proteinExistence type="inferred from homology"/>
<dbReference type="InterPro" id="IPR013785">
    <property type="entry name" value="Aldolase_TIM"/>
</dbReference>
<organism evidence="13 14">
    <name type="scientific">Marinilabilia salmonicolor</name>
    <dbReference type="NCBI Taxonomy" id="989"/>
    <lineage>
        <taxon>Bacteria</taxon>
        <taxon>Pseudomonadati</taxon>
        <taxon>Bacteroidota</taxon>
        <taxon>Bacteroidia</taxon>
        <taxon>Marinilabiliales</taxon>
        <taxon>Marinilabiliaceae</taxon>
        <taxon>Marinilabilia</taxon>
    </lineage>
</organism>
<gene>
    <name evidence="13" type="ORF">DFO77_1214</name>
</gene>
<dbReference type="NCBIfam" id="TIGR01513">
    <property type="entry name" value="NAPRTase_put"/>
    <property type="match status" value="1"/>
</dbReference>
<dbReference type="SUPFAM" id="SSF51690">
    <property type="entry name" value="Nicotinate/Quinolinate PRTase C-terminal domain-like"/>
    <property type="match status" value="1"/>
</dbReference>
<dbReference type="Gene3D" id="3.20.140.10">
    <property type="entry name" value="nicotinate phosphoribosyltransferase"/>
    <property type="match status" value="1"/>
</dbReference>
<dbReference type="Pfam" id="PF17956">
    <property type="entry name" value="NAPRTase_C"/>
    <property type="match status" value="1"/>
</dbReference>
<keyword evidence="7 9" id="KW-0808">Transferase</keyword>
<dbReference type="Gene3D" id="3.20.20.70">
    <property type="entry name" value="Aldolase class I"/>
    <property type="match status" value="1"/>
</dbReference>
<dbReference type="PIRSF" id="PIRSF000484">
    <property type="entry name" value="NAPRT"/>
    <property type="match status" value="1"/>
</dbReference>
<evidence type="ECO:0000256" key="1">
    <source>
        <dbReference type="ARBA" id="ARBA00004952"/>
    </source>
</evidence>
<name>A0A368UP29_9BACT</name>
<evidence type="ECO:0000259" key="12">
    <source>
        <dbReference type="Pfam" id="PF17956"/>
    </source>
</evidence>
<feature type="domain" description="Nicotinate phosphoribosyltransferase N-terminal" evidence="11">
    <location>
        <begin position="14"/>
        <end position="144"/>
    </location>
</feature>
<dbReference type="AlphaFoldDB" id="A0A368UP29"/>
<dbReference type="EC" id="6.3.4.21" evidence="3 9"/>
<dbReference type="InterPro" id="IPR041525">
    <property type="entry name" value="N/Namide_PRibTrfase"/>
</dbReference>
<feature type="domain" description="Nicotinate/nicotinamide phosphoribosyltransferase" evidence="10">
    <location>
        <begin position="165"/>
        <end position="348"/>
    </location>
</feature>
<reference evidence="13 14" key="1">
    <citation type="submission" date="2018-07" db="EMBL/GenBank/DDBJ databases">
        <title>Freshwater and sediment microbial communities from various areas in North America, analyzing microbe dynamics in response to fracking.</title>
        <authorList>
            <person name="Lamendella R."/>
        </authorList>
    </citation>
    <scope>NUCLEOTIDE SEQUENCE [LARGE SCALE GENOMIC DNA]</scope>
    <source>
        <strain evidence="13 14">160A</strain>
    </source>
</reference>
<dbReference type="PANTHER" id="PTHR11098:SF1">
    <property type="entry name" value="NICOTINATE PHOSPHORIBOSYLTRANSFERASE"/>
    <property type="match status" value="1"/>
</dbReference>
<comment type="catalytic activity">
    <reaction evidence="8 9">
        <text>5-phospho-alpha-D-ribose 1-diphosphate + nicotinate + ATP + H2O = nicotinate beta-D-ribonucleotide + ADP + phosphate + diphosphate</text>
        <dbReference type="Rhea" id="RHEA:36163"/>
        <dbReference type="ChEBI" id="CHEBI:15377"/>
        <dbReference type="ChEBI" id="CHEBI:30616"/>
        <dbReference type="ChEBI" id="CHEBI:32544"/>
        <dbReference type="ChEBI" id="CHEBI:33019"/>
        <dbReference type="ChEBI" id="CHEBI:43474"/>
        <dbReference type="ChEBI" id="CHEBI:57502"/>
        <dbReference type="ChEBI" id="CHEBI:58017"/>
        <dbReference type="ChEBI" id="CHEBI:456216"/>
        <dbReference type="EC" id="6.3.4.21"/>
    </reaction>
</comment>
<evidence type="ECO:0000313" key="14">
    <source>
        <dbReference type="Proteomes" id="UP000252733"/>
    </source>
</evidence>
<keyword evidence="4" id="KW-0597">Phosphoprotein</keyword>
<dbReference type="PANTHER" id="PTHR11098">
    <property type="entry name" value="NICOTINATE PHOSPHORIBOSYLTRANSFERASE"/>
    <property type="match status" value="1"/>
</dbReference>
<dbReference type="InterPro" id="IPR036068">
    <property type="entry name" value="Nicotinate_pribotase-like_C"/>
</dbReference>
<dbReference type="GO" id="GO:0034355">
    <property type="term" value="P:NAD+ biosynthetic process via the salvage pathway"/>
    <property type="evidence" value="ECO:0007669"/>
    <property type="project" value="UniProtKB-ARBA"/>
</dbReference>
<feature type="domain" description="Nicotinate phosphoribosyltransferase C-terminal" evidence="12">
    <location>
        <begin position="372"/>
        <end position="477"/>
    </location>
</feature>
<evidence type="ECO:0000313" key="13">
    <source>
        <dbReference type="EMBL" id="RCW30568.1"/>
    </source>
</evidence>
<comment type="PTM">
    <text evidence="9">Transiently phosphorylated on a His residue during the reaction cycle. Phosphorylation strongly increases the affinity for substrates and increases the rate of nicotinate D-ribonucleotide production. Dephosphorylation regenerates the low-affinity form of the enzyme, leading to product release.</text>
</comment>
<dbReference type="InterPro" id="IPR006405">
    <property type="entry name" value="Nic_PRibTrfase_pncB"/>
</dbReference>
<dbReference type="Proteomes" id="UP000252733">
    <property type="component" value="Unassembled WGS sequence"/>
</dbReference>
<evidence type="ECO:0000256" key="4">
    <source>
        <dbReference type="ARBA" id="ARBA00022553"/>
    </source>
</evidence>
<dbReference type="GO" id="GO:0005829">
    <property type="term" value="C:cytosol"/>
    <property type="evidence" value="ECO:0007669"/>
    <property type="project" value="TreeGrafter"/>
</dbReference>
<evidence type="ECO:0000256" key="9">
    <source>
        <dbReference type="RuleBase" id="RU365100"/>
    </source>
</evidence>
<dbReference type="InterPro" id="IPR041619">
    <property type="entry name" value="NAPRTase_C"/>
</dbReference>
<comment type="pathway">
    <text evidence="1 9">Cofactor biosynthesis; NAD(+) biosynthesis; nicotinate D-ribonucleotide from nicotinate: step 1/1.</text>
</comment>
<evidence type="ECO:0000256" key="6">
    <source>
        <dbReference type="ARBA" id="ARBA00022642"/>
    </source>
</evidence>
<comment type="caution">
    <text evidence="13">The sequence shown here is derived from an EMBL/GenBank/DDBJ whole genome shotgun (WGS) entry which is preliminary data.</text>
</comment>
<keyword evidence="6 9" id="KW-0662">Pyridine nucleotide biosynthesis</keyword>
<dbReference type="Pfam" id="PF17767">
    <property type="entry name" value="NAPRTase_N"/>
    <property type="match status" value="1"/>
</dbReference>
<evidence type="ECO:0000256" key="7">
    <source>
        <dbReference type="ARBA" id="ARBA00022679"/>
    </source>
</evidence>
<dbReference type="CDD" id="cd01570">
    <property type="entry name" value="NAPRTase_A"/>
    <property type="match status" value="1"/>
</dbReference>
<dbReference type="UniPathway" id="UPA00253">
    <property type="reaction ID" value="UER00457"/>
</dbReference>
<evidence type="ECO:0000256" key="5">
    <source>
        <dbReference type="ARBA" id="ARBA00022598"/>
    </source>
</evidence>
<dbReference type="EMBL" id="QPIZ01000021">
    <property type="protein sequence ID" value="RCW30568.1"/>
    <property type="molecule type" value="Genomic_DNA"/>
</dbReference>
<keyword evidence="13" id="KW-0328">Glycosyltransferase</keyword>
<evidence type="ECO:0000256" key="8">
    <source>
        <dbReference type="ARBA" id="ARBA00048668"/>
    </source>
</evidence>
<comment type="similarity">
    <text evidence="2 9">Belongs to the NAPRTase family.</text>
</comment>
<evidence type="ECO:0000256" key="3">
    <source>
        <dbReference type="ARBA" id="ARBA00013236"/>
    </source>
</evidence>
<evidence type="ECO:0000259" key="10">
    <source>
        <dbReference type="Pfam" id="PF04095"/>
    </source>
</evidence>
<dbReference type="FunFam" id="3.20.20.70:FF:000076">
    <property type="entry name" value="Nicotinate phosphoribosyltransferase"/>
    <property type="match status" value="1"/>
</dbReference>
<keyword evidence="14" id="KW-1185">Reference proteome</keyword>
<sequence>MNYSETKNTTSLALLTDFYEITMAYGFWKHNMHEQNAVFNLFFRSNPFDGGFTIAAGLETAIDYLNKFHFCRADIDYLRSLKGNDSRPLFDEKFLEYLTTMEFDCDVEAIQEGTVVFPNEPLIRVKGPILQCQLIESALLNIINFQTLIATKSARINLAAKGEPVMEFGLRRAQGIDGSISATRAAFIGGCSGTSNVLAAYHLGIPALGTHAHSWVQAFEDEPAAFDAFAAALPTNTIFLVDTYNTPKGIDNAIEAAKKVEAQGYRIKGIRLDSGDLAYLSQLARKKLNEAGLQHMKIVASNDLDEYLISSLKQQEAAIDSWGIGTKLVTAFDQPALGGVYKLAAIETKTGEWLDRIKLSEQSIKVNIPGIQQVKRFYRNGVMAGDMIYDQRKDLSGPVKMIDPSDPTRTKILDKASLSCEDLLVPVLKKGKCVYQQEPILKLQQRTSQQLDLLDKSIKRFVNPHIYPVGIEETLYNRRLELIVKYKQDKQG</sequence>
<evidence type="ECO:0000259" key="11">
    <source>
        <dbReference type="Pfam" id="PF17767"/>
    </source>
</evidence>
<dbReference type="InterPro" id="IPR007229">
    <property type="entry name" value="Nic_PRibTrfase-Fam"/>
</dbReference>
<evidence type="ECO:0000256" key="2">
    <source>
        <dbReference type="ARBA" id="ARBA00010897"/>
    </source>
</evidence>